<dbReference type="RefSeq" id="YP_010654289.1">
    <property type="nucleotide sequence ID" value="NC_070809.1"/>
</dbReference>
<protein>
    <submittedName>
        <fullName evidence="1">Antirepressor</fullName>
    </submittedName>
</protein>
<keyword evidence="2" id="KW-1185">Reference proteome</keyword>
<proteinExistence type="predicted"/>
<name>A0A3S9UAJ0_9CAUD</name>
<dbReference type="GeneID" id="77930135"/>
<organism evidence="1 2">
    <name type="scientific">Gordonia phage Dorito</name>
    <dbReference type="NCBI Taxonomy" id="2499023"/>
    <lineage>
        <taxon>Viruses</taxon>
        <taxon>Duplodnaviria</taxon>
        <taxon>Heunggongvirae</taxon>
        <taxon>Uroviricota</taxon>
        <taxon>Caudoviricetes</taxon>
        <taxon>Beenievirus</taxon>
        <taxon>Beenievirus dorito</taxon>
    </lineage>
</organism>
<dbReference type="Proteomes" id="UP000288422">
    <property type="component" value="Segment"/>
</dbReference>
<dbReference type="KEGG" id="vg:77930135"/>
<accession>A0A3S9UAJ0</accession>
<reference evidence="1 2" key="1">
    <citation type="submission" date="2018-12" db="EMBL/GenBank/DDBJ databases">
        <authorList>
            <person name="Divens A.M."/>
            <person name="Stoner T.H."/>
            <person name="Garlena R.A."/>
            <person name="Russell D.A."/>
            <person name="Pope W.H."/>
            <person name="Jacobs-Sera D."/>
            <person name="Hatfull G.F."/>
        </authorList>
    </citation>
    <scope>NUCLEOTIDE SEQUENCE [LARGE SCALE GENOMIC DNA]</scope>
</reference>
<evidence type="ECO:0000313" key="2">
    <source>
        <dbReference type="Proteomes" id="UP000288422"/>
    </source>
</evidence>
<sequence>MHEHLTCPERVLAKGEPMDLTLPAARGERDQLSTRTDVLDKVGVLATLPDNMHANADQVATFYGTTREVIRQTVLRNKSEFDADGYRVLTRAEVSDALSLTPDELGMPRTAPTMSLFPRRAVLRVGMLLRDSPIARQVRDYLLTVEEVARDSDDQILEKAFGILRARNEQLAAEVEVLKEERERERPAIEYVHNHVVVDDDVMLIEDWGRTYGLTKPQAFALLRDEKSLIYPKTFERWSRSKGRKVTETEYRPRAGKPSFTWFDVKEQRDAPRRNNGQARKTCYIKAVHAVDLARLVGLLPNIEVAS</sequence>
<dbReference type="EMBL" id="MK279848">
    <property type="protein sequence ID" value="AZS07312.1"/>
    <property type="molecule type" value="Genomic_DNA"/>
</dbReference>
<evidence type="ECO:0000313" key="1">
    <source>
        <dbReference type="EMBL" id="AZS07312.1"/>
    </source>
</evidence>
<gene>
    <name evidence="1" type="primary">42</name>
    <name evidence="1" type="ORF">PBI_DORITO_42</name>
</gene>